<accession>A0A8W8NFF3</accession>
<dbReference type="GO" id="GO:0003824">
    <property type="term" value="F:catalytic activity"/>
    <property type="evidence" value="ECO:0007669"/>
    <property type="project" value="InterPro"/>
</dbReference>
<sequence>MKLPFPLRRKFCRDMGYKLISNRSGSTSASSPVVVDSIGPVSLIGINRPERRNAVDPPTADILYRAFRDFEGDDSRRVAVLYGKAGNFCAGYDLKALSEAETQNLPGDPANEEIGPMGPSRMAFTKPVIAAVSGYAVAGGMELAMMCDLRVVEESAKMGVFCRRFGVPLIDGGTVRLPRLVGLSRALDLILTGREIGAREAHEFGLANRVVPDGKALNVAIELAQTLSKFPQRCMNTDRSSAYYSTYDAKSINDALQREFTQGIKVITEESIPGAQKFSKGLGKHGSFDIGDQSGRKSKL</sequence>
<dbReference type="OMA" id="GIKWFNQ"/>
<dbReference type="OrthoDB" id="448450at2759"/>
<evidence type="ECO:0000256" key="3">
    <source>
        <dbReference type="SAM" id="MobiDB-lite"/>
    </source>
</evidence>
<evidence type="ECO:0000256" key="1">
    <source>
        <dbReference type="ARBA" id="ARBA00005254"/>
    </source>
</evidence>
<dbReference type="Gene3D" id="1.10.287.2460">
    <property type="match status" value="1"/>
</dbReference>
<organism evidence="4 5">
    <name type="scientific">Magallana gigas</name>
    <name type="common">Pacific oyster</name>
    <name type="synonym">Crassostrea gigas</name>
    <dbReference type="NCBI Taxonomy" id="29159"/>
    <lineage>
        <taxon>Eukaryota</taxon>
        <taxon>Metazoa</taxon>
        <taxon>Spiralia</taxon>
        <taxon>Lophotrochozoa</taxon>
        <taxon>Mollusca</taxon>
        <taxon>Bivalvia</taxon>
        <taxon>Autobranchia</taxon>
        <taxon>Pteriomorphia</taxon>
        <taxon>Ostreida</taxon>
        <taxon>Ostreoidea</taxon>
        <taxon>Ostreidae</taxon>
        <taxon>Magallana</taxon>
    </lineage>
</organism>
<evidence type="ECO:0000313" key="5">
    <source>
        <dbReference type="Proteomes" id="UP000005408"/>
    </source>
</evidence>
<name>A0A8W8NFF3_MAGGI</name>
<feature type="region of interest" description="Disordered" evidence="3">
    <location>
        <begin position="278"/>
        <end position="300"/>
    </location>
</feature>
<dbReference type="NCBIfam" id="NF006108">
    <property type="entry name" value="PRK08259.1"/>
    <property type="match status" value="1"/>
</dbReference>
<comment type="similarity">
    <text evidence="1 2">Belongs to the enoyl-CoA hydratase/isomerase family.</text>
</comment>
<dbReference type="InterPro" id="IPR018376">
    <property type="entry name" value="Enoyl-CoA_hyd/isom_CS"/>
</dbReference>
<dbReference type="PANTHER" id="PTHR43802:SF1">
    <property type="entry name" value="IP11341P-RELATED"/>
    <property type="match status" value="1"/>
</dbReference>
<dbReference type="PANTHER" id="PTHR43802">
    <property type="entry name" value="ENOYL-COA HYDRATASE"/>
    <property type="match status" value="1"/>
</dbReference>
<dbReference type="InterPro" id="IPR001753">
    <property type="entry name" value="Enoyl-CoA_hydra/iso"/>
</dbReference>
<dbReference type="CDD" id="cd06558">
    <property type="entry name" value="crotonase-like"/>
    <property type="match status" value="1"/>
</dbReference>
<keyword evidence="5" id="KW-1185">Reference proteome</keyword>
<evidence type="ECO:0008006" key="6">
    <source>
        <dbReference type="Google" id="ProtNLM"/>
    </source>
</evidence>
<dbReference type="Pfam" id="PF00378">
    <property type="entry name" value="ECH_1"/>
    <property type="match status" value="1"/>
</dbReference>
<dbReference type="InterPro" id="IPR029045">
    <property type="entry name" value="ClpP/crotonase-like_dom_sf"/>
</dbReference>
<dbReference type="AlphaFoldDB" id="A0A8W8NFF3"/>
<reference evidence="4" key="1">
    <citation type="submission" date="2022-08" db="UniProtKB">
        <authorList>
            <consortium name="EnsemblMetazoa"/>
        </authorList>
    </citation>
    <scope>IDENTIFICATION</scope>
    <source>
        <strain evidence="4">05x7-T-G4-1.051#20</strain>
    </source>
</reference>
<dbReference type="Gene3D" id="3.90.226.10">
    <property type="entry name" value="2-enoyl-CoA Hydratase, Chain A, domain 1"/>
    <property type="match status" value="1"/>
</dbReference>
<protein>
    <recommendedName>
        <fullName evidence="6">Carnitinyl-CoA dehydratase</fullName>
    </recommendedName>
</protein>
<dbReference type="SUPFAM" id="SSF52096">
    <property type="entry name" value="ClpP/crotonase"/>
    <property type="match status" value="1"/>
</dbReference>
<proteinExistence type="inferred from homology"/>
<dbReference type="EnsemblMetazoa" id="G5062.1">
    <property type="protein sequence ID" value="G5062.1:cds"/>
    <property type="gene ID" value="G5062"/>
</dbReference>
<dbReference type="PROSITE" id="PS00166">
    <property type="entry name" value="ENOYL_COA_HYDRATASE"/>
    <property type="match status" value="1"/>
</dbReference>
<evidence type="ECO:0000256" key="2">
    <source>
        <dbReference type="RuleBase" id="RU003707"/>
    </source>
</evidence>
<evidence type="ECO:0000313" key="4">
    <source>
        <dbReference type="EnsemblMetazoa" id="G5062.1:cds"/>
    </source>
</evidence>
<dbReference type="Proteomes" id="UP000005408">
    <property type="component" value="Unassembled WGS sequence"/>
</dbReference>